<dbReference type="Pfam" id="PF00395">
    <property type="entry name" value="SLH"/>
    <property type="match status" value="3"/>
</dbReference>
<dbReference type="PANTHER" id="PTHR43308:SF5">
    <property type="entry name" value="S-LAYER PROTEIN _ PEPTIDOGLYCAN ENDO-BETA-N-ACETYLGLUCOSAMINIDASE"/>
    <property type="match status" value="1"/>
</dbReference>
<keyword evidence="5" id="KW-1185">Reference proteome</keyword>
<protein>
    <recommendedName>
        <fullName evidence="6">S-layer homology domain-containing protein</fullName>
    </recommendedName>
</protein>
<dbReference type="InterPro" id="IPR036116">
    <property type="entry name" value="FN3_sf"/>
</dbReference>
<dbReference type="InterPro" id="IPR001119">
    <property type="entry name" value="SLH_dom"/>
</dbReference>
<proteinExistence type="predicted"/>
<sequence length="794" mass="84076">MKREELQMASGLKFAASIRRLRRLCMFAVLALAVGFSWMTDIRPVEALNGQGGKSFHFLGYKYLNPTHIQVWFDKNLPQVNANPEQFAIYEGLNASGKRLPVLYLASSAEKNHNISGMPVGSSYILEVSGENSFVAGKTYTVVLDNHLTANNKVSLGAYSSNRDVVFQFAVPAAGGSYPASVEPQAQYWLADGASGVPVEGTLWFSLSLPAAHPEKVLAGISLLEKGKKLPFDRSIDAAPESGARSYAPQATLDGTFFFLPLTGSGGSAPYDLAFDTEYELTIPEMEAINGKIIKGTSIRFRTAKEDVPPPMSAIIEGHFQAGQASLSWSPLAYAAGYNLYASEDPYWGYQKVNDQPVADTAYNISLPSPGQVRYYRIAGVNAAGEGGISDCIAVSLPKEAVDGAPSFSVGLPSGSSSAAIPGRLVQPGPDGILRMDPSAASEAVKDPAQTALVADVSAYPEADGAGKAIRLSVNVLSALKQAGKPFKLTDGVLELTVSPASMTEQAAMTIGMRTPNGQALPKALKNTVSRKLFSLYALSGETYLYDIKEPVRVAVAIPQGTSDSSKLGAYVLNADTGKWEYSGGRIKDGKLVFDTTRYSSVMLAESVVSFADMKGHWARKQVEVMAARQVVAGMPSGLFQPELPVSRAQFAAMLVRALGLREASGAGSGGFADVDRRAWYASVVQAASAAGIVQGAGGKFRPEAGITRQELAVMLARALELQDAVAAVSNGGSSPLFSDAGQIDGWAIDSVAKIYRLGIVKGDASGAFRARSQATRAEAAVMLNALMDKLPQE</sequence>
<dbReference type="InterPro" id="IPR051465">
    <property type="entry name" value="Cell_Envelope_Struct_Comp"/>
</dbReference>
<organism evidence="4 5">
    <name type="scientific">Paenibacillus forsythiae</name>
    <dbReference type="NCBI Taxonomy" id="365616"/>
    <lineage>
        <taxon>Bacteria</taxon>
        <taxon>Bacillati</taxon>
        <taxon>Bacillota</taxon>
        <taxon>Bacilli</taxon>
        <taxon>Bacillales</taxon>
        <taxon>Paenibacillaceae</taxon>
        <taxon>Paenibacillus</taxon>
    </lineage>
</organism>
<accession>A0ABU3HE09</accession>
<feature type="domain" description="Fibronectin type-III" evidence="2">
    <location>
        <begin position="310"/>
        <end position="400"/>
    </location>
</feature>
<keyword evidence="1" id="KW-0472">Membrane</keyword>
<keyword evidence="1" id="KW-1133">Transmembrane helix</keyword>
<dbReference type="InterPro" id="IPR003961">
    <property type="entry name" value="FN3_dom"/>
</dbReference>
<dbReference type="SUPFAM" id="SSF49265">
    <property type="entry name" value="Fibronectin type III"/>
    <property type="match status" value="1"/>
</dbReference>
<comment type="caution">
    <text evidence="4">The sequence shown here is derived from an EMBL/GenBank/DDBJ whole genome shotgun (WGS) entry which is preliminary data.</text>
</comment>
<feature type="domain" description="SLH" evidence="3">
    <location>
        <begin position="735"/>
        <end position="794"/>
    </location>
</feature>
<evidence type="ECO:0000313" key="5">
    <source>
        <dbReference type="Proteomes" id="UP001248709"/>
    </source>
</evidence>
<name>A0ABU3HE09_9BACL</name>
<keyword evidence="1" id="KW-0812">Transmembrane</keyword>
<feature type="domain" description="SLH" evidence="3">
    <location>
        <begin position="606"/>
        <end position="669"/>
    </location>
</feature>
<dbReference type="CDD" id="cd00063">
    <property type="entry name" value="FN3"/>
    <property type="match status" value="1"/>
</dbReference>
<gene>
    <name evidence="4" type="ORF">J2Z22_004650</name>
</gene>
<dbReference type="InterPro" id="IPR013783">
    <property type="entry name" value="Ig-like_fold"/>
</dbReference>
<dbReference type="Gene3D" id="2.60.40.10">
    <property type="entry name" value="Immunoglobulins"/>
    <property type="match status" value="1"/>
</dbReference>
<evidence type="ECO:0000259" key="2">
    <source>
        <dbReference type="PROSITE" id="PS50853"/>
    </source>
</evidence>
<dbReference type="EMBL" id="JAUSUY010000033">
    <property type="protein sequence ID" value="MDT3429051.1"/>
    <property type="molecule type" value="Genomic_DNA"/>
</dbReference>
<feature type="transmembrane region" description="Helical" evidence="1">
    <location>
        <begin position="21"/>
        <end position="39"/>
    </location>
</feature>
<evidence type="ECO:0008006" key="6">
    <source>
        <dbReference type="Google" id="ProtNLM"/>
    </source>
</evidence>
<dbReference type="PROSITE" id="PS50853">
    <property type="entry name" value="FN3"/>
    <property type="match status" value="1"/>
</dbReference>
<dbReference type="PANTHER" id="PTHR43308">
    <property type="entry name" value="OUTER MEMBRANE PROTEIN ALPHA-RELATED"/>
    <property type="match status" value="1"/>
</dbReference>
<dbReference type="PROSITE" id="PS51272">
    <property type="entry name" value="SLH"/>
    <property type="match status" value="3"/>
</dbReference>
<evidence type="ECO:0000256" key="1">
    <source>
        <dbReference type="SAM" id="Phobius"/>
    </source>
</evidence>
<feature type="domain" description="SLH" evidence="3">
    <location>
        <begin position="672"/>
        <end position="730"/>
    </location>
</feature>
<evidence type="ECO:0000259" key="3">
    <source>
        <dbReference type="PROSITE" id="PS51272"/>
    </source>
</evidence>
<dbReference type="RefSeq" id="WP_312001438.1">
    <property type="nucleotide sequence ID" value="NZ_JAUSUY010000033.1"/>
</dbReference>
<reference evidence="4 5" key="1">
    <citation type="submission" date="2023-07" db="EMBL/GenBank/DDBJ databases">
        <title>Genomic Encyclopedia of Type Strains, Phase IV (KMG-IV): sequencing the most valuable type-strain genomes for metagenomic binning, comparative biology and taxonomic classification.</title>
        <authorList>
            <person name="Goeker M."/>
        </authorList>
    </citation>
    <scope>NUCLEOTIDE SEQUENCE [LARGE SCALE GENOMIC DNA]</scope>
    <source>
        <strain evidence="4 5">T98</strain>
    </source>
</reference>
<dbReference type="Proteomes" id="UP001248709">
    <property type="component" value="Unassembled WGS sequence"/>
</dbReference>
<evidence type="ECO:0000313" key="4">
    <source>
        <dbReference type="EMBL" id="MDT3429051.1"/>
    </source>
</evidence>